<dbReference type="EMBL" id="KV417494">
    <property type="protein sequence ID" value="KZP30344.1"/>
    <property type="molecule type" value="Genomic_DNA"/>
</dbReference>
<name>A0A166T8K1_9AGAM</name>
<gene>
    <name evidence="1" type="ORF">FIBSPDRAFT_884255</name>
</gene>
<sequence>MLVTLVYSLPLTHLYNQKFPADCTSENTTVCGGTMVLPISHEPDCAPRNVAACGDRVQVLPVTHVLDCTPGMLPHVGFCPLCMGPRLRTMAKKAKINYTHDPVPEVEYHTTPGFLDDTTNTNKEYVLSNPVSAASIKIKERVSTVPQENAVSPLQTWMYQHTNYLDETMHTEGRGKKVLDPIC</sequence>
<dbReference type="AlphaFoldDB" id="A0A166T8K1"/>
<keyword evidence="2" id="KW-1185">Reference proteome</keyword>
<evidence type="ECO:0000313" key="1">
    <source>
        <dbReference type="EMBL" id="KZP30344.1"/>
    </source>
</evidence>
<proteinExistence type="predicted"/>
<reference evidence="1 2" key="1">
    <citation type="journal article" date="2016" name="Mol. Biol. Evol.">
        <title>Comparative Genomics of Early-Diverging Mushroom-Forming Fungi Provides Insights into the Origins of Lignocellulose Decay Capabilities.</title>
        <authorList>
            <person name="Nagy L.G."/>
            <person name="Riley R."/>
            <person name="Tritt A."/>
            <person name="Adam C."/>
            <person name="Daum C."/>
            <person name="Floudas D."/>
            <person name="Sun H."/>
            <person name="Yadav J.S."/>
            <person name="Pangilinan J."/>
            <person name="Larsson K.H."/>
            <person name="Matsuura K."/>
            <person name="Barry K."/>
            <person name="Labutti K."/>
            <person name="Kuo R."/>
            <person name="Ohm R.A."/>
            <person name="Bhattacharya S.S."/>
            <person name="Shirouzu T."/>
            <person name="Yoshinaga Y."/>
            <person name="Martin F.M."/>
            <person name="Grigoriev I.V."/>
            <person name="Hibbett D.S."/>
        </authorList>
    </citation>
    <scope>NUCLEOTIDE SEQUENCE [LARGE SCALE GENOMIC DNA]</scope>
    <source>
        <strain evidence="1 2">CBS 109695</strain>
    </source>
</reference>
<evidence type="ECO:0000313" key="2">
    <source>
        <dbReference type="Proteomes" id="UP000076532"/>
    </source>
</evidence>
<dbReference type="Proteomes" id="UP000076532">
    <property type="component" value="Unassembled WGS sequence"/>
</dbReference>
<accession>A0A166T8K1</accession>
<protein>
    <submittedName>
        <fullName evidence="1">Uncharacterized protein</fullName>
    </submittedName>
</protein>
<organism evidence="1 2">
    <name type="scientific">Athelia psychrophila</name>
    <dbReference type="NCBI Taxonomy" id="1759441"/>
    <lineage>
        <taxon>Eukaryota</taxon>
        <taxon>Fungi</taxon>
        <taxon>Dikarya</taxon>
        <taxon>Basidiomycota</taxon>
        <taxon>Agaricomycotina</taxon>
        <taxon>Agaricomycetes</taxon>
        <taxon>Agaricomycetidae</taxon>
        <taxon>Atheliales</taxon>
        <taxon>Atheliaceae</taxon>
        <taxon>Athelia</taxon>
    </lineage>
</organism>